<protein>
    <submittedName>
        <fullName evidence="4">Putative acetyltransferase</fullName>
    </submittedName>
</protein>
<dbReference type="Gene3D" id="3.40.630.30">
    <property type="match status" value="1"/>
</dbReference>
<evidence type="ECO:0000313" key="4">
    <source>
        <dbReference type="EMBL" id="SHF41889.1"/>
    </source>
</evidence>
<name>A0A1M5BHI6_9FLAO</name>
<dbReference type="OrthoDB" id="5419426at2"/>
<evidence type="ECO:0000313" key="5">
    <source>
        <dbReference type="Proteomes" id="UP000184147"/>
    </source>
</evidence>
<organism evidence="4 5">
    <name type="scientific">Flavobacterium fontis</name>
    <dbReference type="NCBI Taxonomy" id="1124188"/>
    <lineage>
        <taxon>Bacteria</taxon>
        <taxon>Pseudomonadati</taxon>
        <taxon>Bacteroidota</taxon>
        <taxon>Flavobacteriia</taxon>
        <taxon>Flavobacteriales</taxon>
        <taxon>Flavobacteriaceae</taxon>
        <taxon>Flavobacterium</taxon>
    </lineage>
</organism>
<dbReference type="CDD" id="cd04301">
    <property type="entry name" value="NAT_SF"/>
    <property type="match status" value="1"/>
</dbReference>
<dbReference type="InterPro" id="IPR016181">
    <property type="entry name" value="Acyl_CoA_acyltransferase"/>
</dbReference>
<gene>
    <name evidence="4" type="ORF">SAMN05444377_10892</name>
</gene>
<dbReference type="PANTHER" id="PTHR43877:SF2">
    <property type="entry name" value="AMINOALKYLPHOSPHONATE N-ACETYLTRANSFERASE-RELATED"/>
    <property type="match status" value="1"/>
</dbReference>
<dbReference type="PANTHER" id="PTHR43877">
    <property type="entry name" value="AMINOALKYLPHOSPHONATE N-ACETYLTRANSFERASE-RELATED-RELATED"/>
    <property type="match status" value="1"/>
</dbReference>
<accession>A0A1M5BHI6</accession>
<dbReference type="Proteomes" id="UP000184147">
    <property type="component" value="Unassembled WGS sequence"/>
</dbReference>
<dbReference type="Pfam" id="PF00583">
    <property type="entry name" value="Acetyltransf_1"/>
    <property type="match status" value="1"/>
</dbReference>
<dbReference type="STRING" id="1124188.SAMN05444377_10892"/>
<evidence type="ECO:0000256" key="1">
    <source>
        <dbReference type="ARBA" id="ARBA00022679"/>
    </source>
</evidence>
<sequence>MKSISIRKIQPGDNAAIAQVIRTVFEQEGYPRTGTAYADPQLDSLYETYQAPKSLYFVVEMEGRILGGGGIAPLDKGDTATCELQKMYFLPDVRGKGVGQQLIQQCLTAAVQFGYHHCYLETLPQMKAAQHVYHKMGFTYLDAPMGSTGHTSCPVWMIKSL</sequence>
<evidence type="ECO:0000259" key="3">
    <source>
        <dbReference type="PROSITE" id="PS51186"/>
    </source>
</evidence>
<proteinExistence type="predicted"/>
<dbReference type="SUPFAM" id="SSF55729">
    <property type="entry name" value="Acyl-CoA N-acyltransferases (Nat)"/>
    <property type="match status" value="1"/>
</dbReference>
<dbReference type="EMBL" id="FQVQ01000008">
    <property type="protein sequence ID" value="SHF41889.1"/>
    <property type="molecule type" value="Genomic_DNA"/>
</dbReference>
<reference evidence="4 5" key="1">
    <citation type="submission" date="2016-11" db="EMBL/GenBank/DDBJ databases">
        <authorList>
            <person name="Jaros S."/>
            <person name="Januszkiewicz K."/>
            <person name="Wedrychowicz H."/>
        </authorList>
    </citation>
    <scope>NUCLEOTIDE SEQUENCE [LARGE SCALE GENOMIC DNA]</scope>
    <source>
        <strain evidence="4 5">DSM 25660</strain>
    </source>
</reference>
<dbReference type="AlphaFoldDB" id="A0A1M5BHI6"/>
<dbReference type="PROSITE" id="PS51186">
    <property type="entry name" value="GNAT"/>
    <property type="match status" value="1"/>
</dbReference>
<evidence type="ECO:0000256" key="2">
    <source>
        <dbReference type="ARBA" id="ARBA00023315"/>
    </source>
</evidence>
<dbReference type="RefSeq" id="WP_073363325.1">
    <property type="nucleotide sequence ID" value="NZ_FQVQ01000008.1"/>
</dbReference>
<dbReference type="InterPro" id="IPR050832">
    <property type="entry name" value="Bact_Acetyltransf"/>
</dbReference>
<keyword evidence="2" id="KW-0012">Acyltransferase</keyword>
<dbReference type="GO" id="GO:0016747">
    <property type="term" value="F:acyltransferase activity, transferring groups other than amino-acyl groups"/>
    <property type="evidence" value="ECO:0007669"/>
    <property type="project" value="InterPro"/>
</dbReference>
<feature type="domain" description="N-acetyltransferase" evidence="3">
    <location>
        <begin position="4"/>
        <end position="161"/>
    </location>
</feature>
<keyword evidence="1 4" id="KW-0808">Transferase</keyword>
<keyword evidence="5" id="KW-1185">Reference proteome</keyword>
<dbReference type="InterPro" id="IPR000182">
    <property type="entry name" value="GNAT_dom"/>
</dbReference>